<dbReference type="RefSeq" id="WP_141725133.1">
    <property type="nucleotide sequence ID" value="NZ_FMHW01000002.1"/>
</dbReference>
<dbReference type="Pfam" id="PF18631">
    <property type="entry name" value="Cucumopine_C"/>
    <property type="match status" value="1"/>
</dbReference>
<organism evidence="2 3">
    <name type="scientific">Micromonospora pallida</name>
    <dbReference type="NCBI Taxonomy" id="145854"/>
    <lineage>
        <taxon>Bacteria</taxon>
        <taxon>Bacillati</taxon>
        <taxon>Actinomycetota</taxon>
        <taxon>Actinomycetes</taxon>
        <taxon>Micromonosporales</taxon>
        <taxon>Micromonosporaceae</taxon>
        <taxon>Micromonospora</taxon>
    </lineage>
</organism>
<evidence type="ECO:0000313" key="2">
    <source>
        <dbReference type="EMBL" id="SCL19989.1"/>
    </source>
</evidence>
<evidence type="ECO:0000313" key="3">
    <source>
        <dbReference type="Proteomes" id="UP000198959"/>
    </source>
</evidence>
<reference evidence="3" key="1">
    <citation type="submission" date="2016-06" db="EMBL/GenBank/DDBJ databases">
        <authorList>
            <person name="Varghese N."/>
            <person name="Submissions Spin"/>
        </authorList>
    </citation>
    <scope>NUCLEOTIDE SEQUENCE [LARGE SCALE GENOMIC DNA]</scope>
    <source>
        <strain evidence="3">DSM 43817</strain>
    </source>
</reference>
<dbReference type="STRING" id="145854.GA0074692_0756"/>
<protein>
    <recommendedName>
        <fullName evidence="1">Cucumopine synthase C-terminal helical bundle domain-containing protein</fullName>
    </recommendedName>
</protein>
<dbReference type="Proteomes" id="UP000198959">
    <property type="component" value="Unassembled WGS sequence"/>
</dbReference>
<dbReference type="InterPro" id="IPR040602">
    <property type="entry name" value="Cucumopine_C"/>
</dbReference>
<sequence length="186" mass="20740">MTARAELRTEVASVEDVIDQINAARDDIWELPPAEVLALGRGQVPMGTGAKNNYLSTLIFAENELRTLTDEILWFAWVTATRNPKADLATLVLYMDEMGQYKANMNDYVGLPEGCRILKLYVGGIRLASSLDDFARLTESAMTYFNRLHGWVDIVFPWGIVNGFQRTNPLERLLERAQGAGQAVAS</sequence>
<feature type="domain" description="Cucumopine synthase C-terminal helical bundle" evidence="1">
    <location>
        <begin position="14"/>
        <end position="152"/>
    </location>
</feature>
<dbReference type="AlphaFoldDB" id="A0A1C6RS32"/>
<name>A0A1C6RS32_9ACTN</name>
<dbReference type="OrthoDB" id="1971562at2"/>
<dbReference type="EMBL" id="FMHW01000002">
    <property type="protein sequence ID" value="SCL19989.1"/>
    <property type="molecule type" value="Genomic_DNA"/>
</dbReference>
<keyword evidence="3" id="KW-1185">Reference proteome</keyword>
<accession>A0A1C6RS32</accession>
<gene>
    <name evidence="2" type="ORF">GA0074692_0756</name>
</gene>
<proteinExistence type="predicted"/>
<evidence type="ECO:0000259" key="1">
    <source>
        <dbReference type="Pfam" id="PF18631"/>
    </source>
</evidence>